<feature type="transmembrane region" description="Helical" evidence="6">
    <location>
        <begin position="392"/>
        <end position="414"/>
    </location>
</feature>
<feature type="transmembrane region" description="Helical" evidence="6">
    <location>
        <begin position="369"/>
        <end position="386"/>
    </location>
</feature>
<dbReference type="GO" id="GO:0016020">
    <property type="term" value="C:membrane"/>
    <property type="evidence" value="ECO:0007669"/>
    <property type="project" value="UniProtKB-SubCell"/>
</dbReference>
<keyword evidence="2 6" id="KW-0812">Transmembrane</keyword>
<feature type="transmembrane region" description="Helical" evidence="6">
    <location>
        <begin position="45"/>
        <end position="65"/>
    </location>
</feature>
<feature type="transmembrane region" description="Helical" evidence="6">
    <location>
        <begin position="458"/>
        <end position="478"/>
    </location>
</feature>
<evidence type="ECO:0000313" key="7">
    <source>
        <dbReference type="EMBL" id="KAK7505658.1"/>
    </source>
</evidence>
<protein>
    <recommendedName>
        <fullName evidence="9">Amino acid transporter</fullName>
    </recommendedName>
</protein>
<feature type="transmembrane region" description="Helical" evidence="6">
    <location>
        <begin position="271"/>
        <end position="293"/>
    </location>
</feature>
<dbReference type="PANTHER" id="PTHR11785">
    <property type="entry name" value="AMINO ACID TRANSPORTER"/>
    <property type="match status" value="1"/>
</dbReference>
<dbReference type="PANTHER" id="PTHR11785:SF512">
    <property type="entry name" value="SOBREMESA, ISOFORM B"/>
    <property type="match status" value="1"/>
</dbReference>
<feature type="transmembrane region" description="Helical" evidence="6">
    <location>
        <begin position="77"/>
        <end position="99"/>
    </location>
</feature>
<dbReference type="Gene3D" id="1.20.1740.10">
    <property type="entry name" value="Amino acid/polyamine transporter I"/>
    <property type="match status" value="1"/>
</dbReference>
<sequence length="508" mass="54877">MDQSSMRSRTKGADPAKESVTDEKDSEAETVIIETGKGLELKRTVGLVGAISFTVGTMIGSGIFITPTSVLRNTGSVALNLIVWSLGGVLSLLGSFTVAELACRAPHHGGFYAYLRLGFGNWMGFVYTWKAILFDYPSSLAVKSLTFSRYLVSVLNFCGTPELPVQMIAITLIVTLCIVCVTSNRLSVAVNVTFLYAKLLAMAMIIVGGVYALASGNTGDSEISTGFDGTLESPATIAKSIYFVMYAYGGWQHANTLVEEVKKPKRNVPLASIVGVLLVTVVYVMTNVSYLAAMSRDQMLAADTVAVTWGRNVLGHGVASLIIPLCVMASTMGSANSGLFGAPRIVFASARDGNLPEVLSYIHVRSRTPIPAIFVVTGMAIFYAVASNIVTLISLLGLTDWTFYFLVSISLLIIRYRQRNDKNLDVPFKQPIAVIVLFMLLSLYLVVMPQIEGVTIDLLYAVVFLFIGLVVFFIFTCVKNRTTLCDGFVTTVQLLLQVGPTVPFALSD</sequence>
<feature type="compositionally biased region" description="Basic and acidic residues" evidence="5">
    <location>
        <begin position="11"/>
        <end position="23"/>
    </location>
</feature>
<evidence type="ECO:0000256" key="1">
    <source>
        <dbReference type="ARBA" id="ARBA00004141"/>
    </source>
</evidence>
<name>A0ABD0M1U5_9CAEN</name>
<feature type="region of interest" description="Disordered" evidence="5">
    <location>
        <begin position="1"/>
        <end position="27"/>
    </location>
</feature>
<feature type="transmembrane region" description="Helical" evidence="6">
    <location>
        <begin position="426"/>
        <end position="446"/>
    </location>
</feature>
<organism evidence="7 8">
    <name type="scientific">Batillaria attramentaria</name>
    <dbReference type="NCBI Taxonomy" id="370345"/>
    <lineage>
        <taxon>Eukaryota</taxon>
        <taxon>Metazoa</taxon>
        <taxon>Spiralia</taxon>
        <taxon>Lophotrochozoa</taxon>
        <taxon>Mollusca</taxon>
        <taxon>Gastropoda</taxon>
        <taxon>Caenogastropoda</taxon>
        <taxon>Sorbeoconcha</taxon>
        <taxon>Cerithioidea</taxon>
        <taxon>Batillariidae</taxon>
        <taxon>Batillaria</taxon>
    </lineage>
</organism>
<feature type="transmembrane region" description="Helical" evidence="6">
    <location>
        <begin position="234"/>
        <end position="251"/>
    </location>
</feature>
<dbReference type="EMBL" id="JACVVK020000009">
    <property type="protein sequence ID" value="KAK7505658.1"/>
    <property type="molecule type" value="Genomic_DNA"/>
</dbReference>
<feature type="transmembrane region" description="Helical" evidence="6">
    <location>
        <begin position="163"/>
        <end position="182"/>
    </location>
</feature>
<dbReference type="InterPro" id="IPR050598">
    <property type="entry name" value="AminoAcid_Transporter"/>
</dbReference>
<feature type="transmembrane region" description="Helical" evidence="6">
    <location>
        <begin position="313"/>
        <end position="335"/>
    </location>
</feature>
<comment type="caution">
    <text evidence="7">The sequence shown here is derived from an EMBL/GenBank/DDBJ whole genome shotgun (WGS) entry which is preliminary data.</text>
</comment>
<keyword evidence="3 6" id="KW-1133">Transmembrane helix</keyword>
<dbReference type="AlphaFoldDB" id="A0ABD0M1U5"/>
<proteinExistence type="predicted"/>
<feature type="transmembrane region" description="Helical" evidence="6">
    <location>
        <begin position="111"/>
        <end position="129"/>
    </location>
</feature>
<comment type="subcellular location">
    <subcellularLocation>
        <location evidence="1">Membrane</location>
        <topology evidence="1">Multi-pass membrane protein</topology>
    </subcellularLocation>
</comment>
<dbReference type="PIRSF" id="PIRSF006060">
    <property type="entry name" value="AA_transporter"/>
    <property type="match status" value="1"/>
</dbReference>
<reference evidence="7 8" key="1">
    <citation type="journal article" date="2023" name="Sci. Data">
        <title>Genome assembly of the Korean intertidal mud-creeper Batillaria attramentaria.</title>
        <authorList>
            <person name="Patra A.K."/>
            <person name="Ho P.T."/>
            <person name="Jun S."/>
            <person name="Lee S.J."/>
            <person name="Kim Y."/>
            <person name="Won Y.J."/>
        </authorList>
    </citation>
    <scope>NUCLEOTIDE SEQUENCE [LARGE SCALE GENOMIC DNA]</scope>
    <source>
        <strain evidence="7">Wonlab-2016</strain>
    </source>
</reference>
<evidence type="ECO:0000256" key="3">
    <source>
        <dbReference type="ARBA" id="ARBA00022989"/>
    </source>
</evidence>
<dbReference type="InterPro" id="IPR002293">
    <property type="entry name" value="AA/rel_permease1"/>
</dbReference>
<evidence type="ECO:0000256" key="2">
    <source>
        <dbReference type="ARBA" id="ARBA00022692"/>
    </source>
</evidence>
<evidence type="ECO:0008006" key="9">
    <source>
        <dbReference type="Google" id="ProtNLM"/>
    </source>
</evidence>
<evidence type="ECO:0000256" key="5">
    <source>
        <dbReference type="SAM" id="MobiDB-lite"/>
    </source>
</evidence>
<evidence type="ECO:0000256" key="4">
    <source>
        <dbReference type="ARBA" id="ARBA00023136"/>
    </source>
</evidence>
<evidence type="ECO:0000313" key="8">
    <source>
        <dbReference type="Proteomes" id="UP001519460"/>
    </source>
</evidence>
<keyword evidence="8" id="KW-1185">Reference proteome</keyword>
<keyword evidence="4 6" id="KW-0472">Membrane</keyword>
<feature type="transmembrane region" description="Helical" evidence="6">
    <location>
        <begin position="194"/>
        <end position="214"/>
    </location>
</feature>
<dbReference type="Proteomes" id="UP001519460">
    <property type="component" value="Unassembled WGS sequence"/>
</dbReference>
<gene>
    <name evidence="7" type="ORF">BaRGS_00002929</name>
</gene>
<evidence type="ECO:0000256" key="6">
    <source>
        <dbReference type="SAM" id="Phobius"/>
    </source>
</evidence>
<accession>A0ABD0M1U5</accession>
<dbReference type="Pfam" id="PF13520">
    <property type="entry name" value="AA_permease_2"/>
    <property type="match status" value="1"/>
</dbReference>